<accession>A0A8X7BMS5</accession>
<evidence type="ECO:0000313" key="1">
    <source>
        <dbReference type="EMBL" id="GFY35899.1"/>
    </source>
</evidence>
<comment type="caution">
    <text evidence="1">The sequence shown here is derived from an EMBL/GenBank/DDBJ whole genome shotgun (WGS) entry which is preliminary data.</text>
</comment>
<organism evidence="1 2">
    <name type="scientific">Trichonephila clavipes</name>
    <name type="common">Golden silk orbweaver</name>
    <name type="synonym">Nephila clavipes</name>
    <dbReference type="NCBI Taxonomy" id="2585209"/>
    <lineage>
        <taxon>Eukaryota</taxon>
        <taxon>Metazoa</taxon>
        <taxon>Ecdysozoa</taxon>
        <taxon>Arthropoda</taxon>
        <taxon>Chelicerata</taxon>
        <taxon>Arachnida</taxon>
        <taxon>Araneae</taxon>
        <taxon>Araneomorphae</taxon>
        <taxon>Entelegynae</taxon>
        <taxon>Araneoidea</taxon>
        <taxon>Nephilidae</taxon>
        <taxon>Trichonephila</taxon>
    </lineage>
</organism>
<reference evidence="1" key="1">
    <citation type="submission" date="2020-08" db="EMBL/GenBank/DDBJ databases">
        <title>Multicomponent nature underlies the extraordinary mechanical properties of spider dragline silk.</title>
        <authorList>
            <person name="Kono N."/>
            <person name="Nakamura H."/>
            <person name="Mori M."/>
            <person name="Yoshida Y."/>
            <person name="Ohtoshi R."/>
            <person name="Malay A.D."/>
            <person name="Moran D.A.P."/>
            <person name="Tomita M."/>
            <person name="Numata K."/>
            <person name="Arakawa K."/>
        </authorList>
    </citation>
    <scope>NUCLEOTIDE SEQUENCE</scope>
</reference>
<sequence length="100" mass="11185">MCGLALSSCSTKAFPIARKGSRAAFKMSSLKMISPNENMPTVAFKAKPRLIHKKKNSPLLSHPVDMLMCPLQTFLTYGGTLAGRKWRVTLHKDYIREAFD</sequence>
<evidence type="ECO:0000313" key="2">
    <source>
        <dbReference type="Proteomes" id="UP000887159"/>
    </source>
</evidence>
<keyword evidence="2" id="KW-1185">Reference proteome</keyword>
<proteinExistence type="predicted"/>
<protein>
    <submittedName>
        <fullName evidence="1">Uncharacterized protein</fullName>
    </submittedName>
</protein>
<dbReference type="AlphaFoldDB" id="A0A8X7BMS5"/>
<gene>
    <name evidence="1" type="ORF">TNCV_4842711</name>
</gene>
<name>A0A8X7BMS5_TRICX</name>
<dbReference type="Proteomes" id="UP000887159">
    <property type="component" value="Unassembled WGS sequence"/>
</dbReference>
<dbReference type="EMBL" id="BMAU01021435">
    <property type="protein sequence ID" value="GFY35899.1"/>
    <property type="molecule type" value="Genomic_DNA"/>
</dbReference>